<dbReference type="GO" id="GO:0005524">
    <property type="term" value="F:ATP binding"/>
    <property type="evidence" value="ECO:0007669"/>
    <property type="project" value="UniProtKB-KW"/>
</dbReference>
<dbReference type="GO" id="GO:0005737">
    <property type="term" value="C:cytoplasm"/>
    <property type="evidence" value="ECO:0007669"/>
    <property type="project" value="TreeGrafter"/>
</dbReference>
<protein>
    <recommendedName>
        <fullName evidence="3">AAA+ ATPase domain-containing protein</fullName>
    </recommendedName>
</protein>
<dbReference type="PANTHER" id="PTHR23077:SF27">
    <property type="entry name" value="ATPASE FAMILY GENE 2 PROTEIN HOMOLOG A"/>
    <property type="match status" value="1"/>
</dbReference>
<keyword evidence="5" id="KW-1185">Reference proteome</keyword>
<gene>
    <name evidence="4" type="ORF">T551_03185</name>
</gene>
<dbReference type="Pfam" id="PF17862">
    <property type="entry name" value="AAA_lid_3"/>
    <property type="match status" value="2"/>
</dbReference>
<dbReference type="InterPro" id="IPR041569">
    <property type="entry name" value="AAA_lid_3"/>
</dbReference>
<dbReference type="SUPFAM" id="SSF52540">
    <property type="entry name" value="P-loop containing nucleoside triphosphate hydrolases"/>
    <property type="match status" value="2"/>
</dbReference>
<dbReference type="AlphaFoldDB" id="A0A0W4ZFP0"/>
<dbReference type="RefSeq" id="XP_018228347.1">
    <property type="nucleotide sequence ID" value="XM_018375448.1"/>
</dbReference>
<dbReference type="InterPro" id="IPR050168">
    <property type="entry name" value="AAA_ATPase_domain"/>
</dbReference>
<dbReference type="PANTHER" id="PTHR23077">
    <property type="entry name" value="AAA-FAMILY ATPASE"/>
    <property type="match status" value="1"/>
</dbReference>
<evidence type="ECO:0000313" key="4">
    <source>
        <dbReference type="EMBL" id="KTW27191.1"/>
    </source>
</evidence>
<dbReference type="VEuPathDB" id="FungiDB:T551_03185"/>
<dbReference type="Proteomes" id="UP000053447">
    <property type="component" value="Unassembled WGS sequence"/>
</dbReference>
<dbReference type="STRING" id="1408657.A0A0W4ZFP0"/>
<dbReference type="CDD" id="cd19503">
    <property type="entry name" value="RecA-like_CDC48_NLV2_r1-like"/>
    <property type="match status" value="1"/>
</dbReference>
<organism evidence="4 5">
    <name type="scientific">Pneumocystis jirovecii (strain RU7)</name>
    <name type="common">Human pneumocystis pneumonia agent</name>
    <dbReference type="NCBI Taxonomy" id="1408657"/>
    <lineage>
        <taxon>Eukaryota</taxon>
        <taxon>Fungi</taxon>
        <taxon>Dikarya</taxon>
        <taxon>Ascomycota</taxon>
        <taxon>Taphrinomycotina</taxon>
        <taxon>Pneumocystomycetes</taxon>
        <taxon>Pneumocystaceae</taxon>
        <taxon>Pneumocystis</taxon>
    </lineage>
</organism>
<comment type="caution">
    <text evidence="4">The sequence shown here is derived from an EMBL/GenBank/DDBJ whole genome shotgun (WGS) entry which is preliminary data.</text>
</comment>
<reference evidence="5" key="1">
    <citation type="journal article" date="2016" name="Nat. Commun.">
        <title>Genome analysis of three Pneumocystis species reveals adaptation mechanisms to life exclusively in mammalian hosts.</title>
        <authorList>
            <person name="Ma L."/>
            <person name="Chen Z."/>
            <person name="Huang D.W."/>
            <person name="Kutty G."/>
            <person name="Ishihara M."/>
            <person name="Wang H."/>
            <person name="Abouelleil A."/>
            <person name="Bishop L."/>
            <person name="Davey E."/>
            <person name="Deng R."/>
            <person name="Deng X."/>
            <person name="Fan L."/>
            <person name="Fantoni G."/>
            <person name="Fitzgerald M."/>
            <person name="Gogineni E."/>
            <person name="Goldberg J.M."/>
            <person name="Handley G."/>
            <person name="Hu X."/>
            <person name="Huber C."/>
            <person name="Jiao X."/>
            <person name="Jones K."/>
            <person name="Levin J.Z."/>
            <person name="Liu Y."/>
            <person name="Macdonald P."/>
            <person name="Melnikov A."/>
            <person name="Raley C."/>
            <person name="Sassi M."/>
            <person name="Sherman B.T."/>
            <person name="Song X."/>
            <person name="Sykes S."/>
            <person name="Tran B."/>
            <person name="Walsh L."/>
            <person name="Xia Y."/>
            <person name="Yang J."/>
            <person name="Young S."/>
            <person name="Zeng Q."/>
            <person name="Zheng X."/>
            <person name="Stephens R."/>
            <person name="Nusbaum C."/>
            <person name="Birren B.W."/>
            <person name="Azadi P."/>
            <person name="Lempicki R.A."/>
            <person name="Cuomo C.A."/>
            <person name="Kovacs J.A."/>
        </authorList>
    </citation>
    <scope>NUCLEOTIDE SEQUENCE [LARGE SCALE GENOMIC DNA]</scope>
    <source>
        <strain evidence="5">RU7</strain>
    </source>
</reference>
<dbReference type="CDD" id="cd19511">
    <property type="entry name" value="RecA-like_CDC48_r2-like"/>
    <property type="match status" value="1"/>
</dbReference>
<feature type="domain" description="AAA+ ATPase" evidence="3">
    <location>
        <begin position="262"/>
        <end position="396"/>
    </location>
</feature>
<dbReference type="InterPro" id="IPR003959">
    <property type="entry name" value="ATPase_AAA_core"/>
</dbReference>
<dbReference type="OrthoDB" id="27435at2759"/>
<dbReference type="GO" id="GO:0016887">
    <property type="term" value="F:ATP hydrolysis activity"/>
    <property type="evidence" value="ECO:0007669"/>
    <property type="project" value="InterPro"/>
</dbReference>
<dbReference type="SMART" id="SM00382">
    <property type="entry name" value="AAA"/>
    <property type="match status" value="2"/>
</dbReference>
<keyword evidence="2" id="KW-0067">ATP-binding</keyword>
<dbReference type="Pfam" id="PF00004">
    <property type="entry name" value="AAA"/>
    <property type="match status" value="2"/>
</dbReference>
<dbReference type="FunFam" id="3.40.50.300:FF:000661">
    <property type="entry name" value="calmodulin-interacting protein 111 isoform X1"/>
    <property type="match status" value="1"/>
</dbReference>
<evidence type="ECO:0000259" key="3">
    <source>
        <dbReference type="SMART" id="SM00382"/>
    </source>
</evidence>
<dbReference type="Gene3D" id="3.40.50.300">
    <property type="entry name" value="P-loop containing nucleotide triphosphate hydrolases"/>
    <property type="match status" value="2"/>
</dbReference>
<dbReference type="EMBL" id="LFWA01000015">
    <property type="protein sequence ID" value="KTW27191.1"/>
    <property type="molecule type" value="Genomic_DNA"/>
</dbReference>
<dbReference type="PROSITE" id="PS00674">
    <property type="entry name" value="AAA"/>
    <property type="match status" value="2"/>
</dbReference>
<dbReference type="InterPro" id="IPR027417">
    <property type="entry name" value="P-loop_NTPase"/>
</dbReference>
<dbReference type="InterPro" id="IPR003960">
    <property type="entry name" value="ATPase_AAA_CS"/>
</dbReference>
<dbReference type="InterPro" id="IPR003593">
    <property type="entry name" value="AAA+_ATPase"/>
</dbReference>
<keyword evidence="1" id="KW-0547">Nucleotide-binding</keyword>
<feature type="domain" description="AAA+ ATPase" evidence="3">
    <location>
        <begin position="525"/>
        <end position="660"/>
    </location>
</feature>
<proteinExistence type="predicted"/>
<sequence>MPTKYSSNINPKKTPDTLQSSYSLSRENTEPLSSLILQSSPETKQNGLNKVYLNNYQLKHAGLDIGDPVLIEDERSLPRHLLGIAWVNSGIGFDVAMLSDEMRKKGNFALGQRIFVKKYPEQPLKAGIIEIESLNCDLEGNLLNKIKDFLVKIKYICIGSEYEYYHCRRAITIKIKTVNGQNDISNSIKVMQISDKCIYPDIFLVMNDTKLILSSNENVDTLFFKVTFADIGGLKRQIELLKDYVEMPLLKPQYFQRFNITPPKGILLYGPPGTGKTMLFRAIANETNAYVELVNGPSIIGKYLGETEANLTRIFENAKKHQPSIIFIDEIDAIAPKRGDDTADRRAVASLLTLMDGMNSSGQIVVVGATNRPNALDEALRRPGRFEKEIEIGVPDVDARLEILKLHFDKMPHNLDKNDIENLAKRTHGYVGADLTSVCREAAISAIKRGIAENISDENFSISKHDIETALKHVRQSAMREVFLETPHVRWSDIGGQQMVKQKLREAIEWPLTHPQTFLRLGIIPPKGILLYGPPGCSKTLIAKAAATEAGINFFAIKGPEVFNKYVGESERTIREIFRKARLTSPSMIFFDEIDALSTNRGSGEETADRVLSALLNELDGIESLINVTVLAATNRPDVIDHALLRPGRFDRIIYIGLPDLETRKDIFRIKFKTMNISNNIDINYLSEKTDGCSGAEISALCQDAGINAMYDDINAINIEKKHFDKALMNLVKRTTPEMIDFYTSFNNGQILKYT</sequence>
<evidence type="ECO:0000256" key="2">
    <source>
        <dbReference type="ARBA" id="ARBA00022840"/>
    </source>
</evidence>
<accession>A0A0W4ZFP0</accession>
<dbReference type="GeneID" id="28941703"/>
<dbReference type="Gene3D" id="1.10.8.60">
    <property type="match status" value="2"/>
</dbReference>
<dbReference type="FunFam" id="3.40.50.300:FF:000012">
    <property type="entry name" value="Transitional endoplasmic reticulum ATPase"/>
    <property type="match status" value="1"/>
</dbReference>
<name>A0A0W4ZFP0_PNEJ7</name>
<evidence type="ECO:0000256" key="1">
    <source>
        <dbReference type="ARBA" id="ARBA00022741"/>
    </source>
</evidence>
<evidence type="ECO:0000313" key="5">
    <source>
        <dbReference type="Proteomes" id="UP000053447"/>
    </source>
</evidence>